<dbReference type="GO" id="GO:0016887">
    <property type="term" value="F:ATP hydrolysis activity"/>
    <property type="evidence" value="ECO:0007669"/>
    <property type="project" value="InterPro"/>
</dbReference>
<dbReference type="InterPro" id="IPR041006">
    <property type="entry name" value="Morc_S5"/>
</dbReference>
<gene>
    <name evidence="5" type="ORF">VNO77_02084</name>
</gene>
<dbReference type="PANTHER" id="PTHR23336">
    <property type="entry name" value="ZINC FINGER CW-TYPE COILED-COIL DOMAIN PROTEIN 3"/>
    <property type="match status" value="1"/>
</dbReference>
<keyword evidence="3" id="KW-0175">Coiled coil</keyword>
<keyword evidence="2" id="KW-0234">DNA repair</keyword>
<evidence type="ECO:0000313" key="6">
    <source>
        <dbReference type="Proteomes" id="UP001367508"/>
    </source>
</evidence>
<dbReference type="GO" id="GO:0005634">
    <property type="term" value="C:nucleus"/>
    <property type="evidence" value="ECO:0007669"/>
    <property type="project" value="TreeGrafter"/>
</dbReference>
<evidence type="ECO:0000256" key="3">
    <source>
        <dbReference type="SAM" id="Coils"/>
    </source>
</evidence>
<name>A0AAN9RAY2_CANGL</name>
<dbReference type="GO" id="GO:0006281">
    <property type="term" value="P:DNA repair"/>
    <property type="evidence" value="ECO:0007669"/>
    <property type="project" value="UniProtKB-KW"/>
</dbReference>
<keyword evidence="1" id="KW-0227">DNA damage</keyword>
<accession>A0AAN9RAY2</accession>
<dbReference type="Proteomes" id="UP001367508">
    <property type="component" value="Unassembled WGS sequence"/>
</dbReference>
<keyword evidence="6" id="KW-1185">Reference proteome</keyword>
<proteinExistence type="predicted"/>
<feature type="domain" description="Morc S5" evidence="4">
    <location>
        <begin position="40"/>
        <end position="179"/>
    </location>
</feature>
<dbReference type="AlphaFoldDB" id="A0AAN9RAY2"/>
<comment type="caution">
    <text evidence="5">The sequence shown here is derived from an EMBL/GenBank/DDBJ whole genome shotgun (WGS) entry which is preliminary data.</text>
</comment>
<organism evidence="5 6">
    <name type="scientific">Canavalia gladiata</name>
    <name type="common">Sword bean</name>
    <name type="synonym">Dolichos gladiatus</name>
    <dbReference type="NCBI Taxonomy" id="3824"/>
    <lineage>
        <taxon>Eukaryota</taxon>
        <taxon>Viridiplantae</taxon>
        <taxon>Streptophyta</taxon>
        <taxon>Embryophyta</taxon>
        <taxon>Tracheophyta</taxon>
        <taxon>Spermatophyta</taxon>
        <taxon>Magnoliopsida</taxon>
        <taxon>eudicotyledons</taxon>
        <taxon>Gunneridae</taxon>
        <taxon>Pentapetalae</taxon>
        <taxon>rosids</taxon>
        <taxon>fabids</taxon>
        <taxon>Fabales</taxon>
        <taxon>Fabaceae</taxon>
        <taxon>Papilionoideae</taxon>
        <taxon>50 kb inversion clade</taxon>
        <taxon>NPAAA clade</taxon>
        <taxon>indigoferoid/millettioid clade</taxon>
        <taxon>Phaseoleae</taxon>
        <taxon>Canavalia</taxon>
    </lineage>
</organism>
<dbReference type="PANTHER" id="PTHR23336:SF50">
    <property type="entry name" value="PROTEIN MICRORCHIDIA 1-RELATED"/>
    <property type="match status" value="1"/>
</dbReference>
<evidence type="ECO:0000256" key="2">
    <source>
        <dbReference type="ARBA" id="ARBA00023204"/>
    </source>
</evidence>
<reference evidence="5 6" key="1">
    <citation type="submission" date="2024-01" db="EMBL/GenBank/DDBJ databases">
        <title>The genomes of 5 underutilized Papilionoideae crops provide insights into root nodulation and disease resistanc.</title>
        <authorList>
            <person name="Jiang F."/>
        </authorList>
    </citation>
    <scope>NUCLEOTIDE SEQUENCE [LARGE SCALE GENOMIC DNA]</scope>
    <source>
        <strain evidence="5">LVBAO_FW01</strain>
        <tissue evidence="5">Leaves</tissue>
    </source>
</reference>
<evidence type="ECO:0000259" key="4">
    <source>
        <dbReference type="Pfam" id="PF17942"/>
    </source>
</evidence>
<dbReference type="EMBL" id="JAYMYQ010000001">
    <property type="protein sequence ID" value="KAK7360108.1"/>
    <property type="molecule type" value="Genomic_DNA"/>
</dbReference>
<dbReference type="Pfam" id="PF17942">
    <property type="entry name" value="Morc6_S5"/>
    <property type="match status" value="1"/>
</dbReference>
<sequence>MMWLEKMDIMLRDEANQGAVQKLSKKTAQLWSHISYRIRYSFRAYASMLYLRRFSNFKIILREKPVAQFNIADELKYSEVIRYKPQQAVASNEATVVTTIGFIKEAPSLKVSGFNVYHKNRLIKPFWKVVSNGSLKGMGVVGVLETNFIEPAHDKQDFERSLLFVRLEAKLKQITVDYWKGHCHLVGYQPLNFRSQNVANKSRIRRSAGHSTNSQNELLADQQDIGLVAEHQNNQSLSHEQHGTSVGTPGPLSVDEICEENIKLFMRCEEYRLKETELKQTVVNLEEELKEIQNRCAYLTSVLEAKKKQRVVKAPLFSMYTSVTTTLAGLDG</sequence>
<protein>
    <recommendedName>
        <fullName evidence="4">Morc S5 domain-containing protein</fullName>
    </recommendedName>
</protein>
<dbReference type="InterPro" id="IPR045261">
    <property type="entry name" value="MORC_ATPase"/>
</dbReference>
<evidence type="ECO:0000313" key="5">
    <source>
        <dbReference type="EMBL" id="KAK7360108.1"/>
    </source>
</evidence>
<feature type="coiled-coil region" evidence="3">
    <location>
        <begin position="268"/>
        <end position="302"/>
    </location>
</feature>
<evidence type="ECO:0000256" key="1">
    <source>
        <dbReference type="ARBA" id="ARBA00022763"/>
    </source>
</evidence>